<evidence type="ECO:0000256" key="11">
    <source>
        <dbReference type="ARBA" id="ARBA00023180"/>
    </source>
</evidence>
<feature type="disulfide bond" evidence="13">
    <location>
        <begin position="19"/>
        <end position="31"/>
    </location>
</feature>
<comment type="caution">
    <text evidence="15">The sequence shown here is derived from an EMBL/GenBank/DDBJ whole genome shotgun (WGS) entry which is preliminary data.</text>
</comment>
<dbReference type="GO" id="GO:0006898">
    <property type="term" value="P:receptor-mediated endocytosis"/>
    <property type="evidence" value="ECO:0007669"/>
    <property type="project" value="TreeGrafter"/>
</dbReference>
<sequence length="152" mass="16561">MMCSAHAFIVLSYIGNVTCSAHEFRCKSGRCVPQSAICDTDNDCHDGSDETFELCASRPPNGCHADEFSCGVGGGCIPAKWKCDKHEDCEDGSDEAGCPKVTCPPSFFRCDNGRCIWPKWKCDGDNDCGDNSDESAALNCRKETLDLILYLI</sequence>
<dbReference type="InterPro" id="IPR023415">
    <property type="entry name" value="LDLR_class-A_CS"/>
</dbReference>
<keyword evidence="9" id="KW-0675">Receptor</keyword>
<feature type="disulfide bond" evidence="13">
    <location>
        <begin position="110"/>
        <end position="128"/>
    </location>
</feature>
<dbReference type="Pfam" id="PF00057">
    <property type="entry name" value="Ldl_recept_a"/>
    <property type="match status" value="3"/>
</dbReference>
<dbReference type="SUPFAM" id="SSF57424">
    <property type="entry name" value="LDL receptor-like module"/>
    <property type="match status" value="3"/>
</dbReference>
<dbReference type="FunFam" id="4.10.400.10:FF:000002">
    <property type="entry name" value="Low-density lipoprotein receptor-related protein 1"/>
    <property type="match status" value="1"/>
</dbReference>
<reference evidence="15" key="1">
    <citation type="journal article" date="2023" name="Mol. Biol. Evol.">
        <title>Third-Generation Sequencing Reveals the Adaptive Role of the Epigenome in Three Deep-Sea Polychaetes.</title>
        <authorList>
            <person name="Perez M."/>
            <person name="Aroh O."/>
            <person name="Sun Y."/>
            <person name="Lan Y."/>
            <person name="Juniper S.K."/>
            <person name="Young C.R."/>
            <person name="Angers B."/>
            <person name="Qian P.Y."/>
        </authorList>
    </citation>
    <scope>NUCLEOTIDE SEQUENCE</scope>
    <source>
        <strain evidence="15">R07B-5</strain>
    </source>
</reference>
<dbReference type="Gene3D" id="4.10.400.10">
    <property type="entry name" value="Low-density Lipoprotein Receptor"/>
    <property type="match status" value="3"/>
</dbReference>
<evidence type="ECO:0000256" key="1">
    <source>
        <dbReference type="ARBA" id="ARBA00004167"/>
    </source>
</evidence>
<dbReference type="GO" id="GO:0043235">
    <property type="term" value="C:receptor complex"/>
    <property type="evidence" value="ECO:0007669"/>
    <property type="project" value="TreeGrafter"/>
</dbReference>
<keyword evidence="7" id="KW-0472">Membrane</keyword>
<feature type="chain" id="PRO_5041970768" evidence="14">
    <location>
        <begin position="20"/>
        <end position="152"/>
    </location>
</feature>
<protein>
    <submittedName>
        <fullName evidence="15">Uncharacterized protein</fullName>
    </submittedName>
</protein>
<evidence type="ECO:0000256" key="5">
    <source>
        <dbReference type="ARBA" id="ARBA00022737"/>
    </source>
</evidence>
<evidence type="ECO:0000256" key="7">
    <source>
        <dbReference type="ARBA" id="ARBA00023136"/>
    </source>
</evidence>
<keyword evidence="3" id="KW-0479">Metal-binding</keyword>
<dbReference type="GO" id="GO:0005905">
    <property type="term" value="C:clathrin-coated pit"/>
    <property type="evidence" value="ECO:0007669"/>
    <property type="project" value="UniProtKB-KW"/>
</dbReference>
<dbReference type="GO" id="GO:0046872">
    <property type="term" value="F:metal ion binding"/>
    <property type="evidence" value="ECO:0007669"/>
    <property type="project" value="UniProtKB-KW"/>
</dbReference>
<name>A0AAD9PF53_RIDPI</name>
<dbReference type="PROSITE" id="PS01209">
    <property type="entry name" value="LDLRA_1"/>
    <property type="match status" value="2"/>
</dbReference>
<dbReference type="GO" id="GO:0016324">
    <property type="term" value="C:apical plasma membrane"/>
    <property type="evidence" value="ECO:0007669"/>
    <property type="project" value="TreeGrafter"/>
</dbReference>
<organism evidence="15 16">
    <name type="scientific">Ridgeia piscesae</name>
    <name type="common">Tubeworm</name>
    <dbReference type="NCBI Taxonomy" id="27915"/>
    <lineage>
        <taxon>Eukaryota</taxon>
        <taxon>Metazoa</taxon>
        <taxon>Spiralia</taxon>
        <taxon>Lophotrochozoa</taxon>
        <taxon>Annelida</taxon>
        <taxon>Polychaeta</taxon>
        <taxon>Sedentaria</taxon>
        <taxon>Canalipalpata</taxon>
        <taxon>Sabellida</taxon>
        <taxon>Siboglinidae</taxon>
        <taxon>Ridgeia</taxon>
    </lineage>
</organism>
<dbReference type="PROSITE" id="PS50068">
    <property type="entry name" value="LDLRA_2"/>
    <property type="match status" value="3"/>
</dbReference>
<keyword evidence="11" id="KW-0325">Glycoprotein</keyword>
<evidence type="ECO:0000256" key="14">
    <source>
        <dbReference type="SAM" id="SignalP"/>
    </source>
</evidence>
<evidence type="ECO:0000313" key="16">
    <source>
        <dbReference type="Proteomes" id="UP001209878"/>
    </source>
</evidence>
<feature type="disulfide bond" evidence="13">
    <location>
        <begin position="103"/>
        <end position="115"/>
    </location>
</feature>
<feature type="disulfide bond" evidence="13">
    <location>
        <begin position="83"/>
        <end position="98"/>
    </location>
</feature>
<dbReference type="FunFam" id="4.10.400.10:FF:000011">
    <property type="entry name" value="Low-density lipoprotein receptor-related protein 1"/>
    <property type="match status" value="1"/>
</dbReference>
<dbReference type="AlphaFoldDB" id="A0AAD9PF53"/>
<evidence type="ECO:0000256" key="2">
    <source>
        <dbReference type="ARBA" id="ARBA00022692"/>
    </source>
</evidence>
<dbReference type="PRINTS" id="PR00261">
    <property type="entry name" value="LDLRECEPTOR"/>
</dbReference>
<evidence type="ECO:0000256" key="8">
    <source>
        <dbReference type="ARBA" id="ARBA00023157"/>
    </source>
</evidence>
<evidence type="ECO:0000256" key="13">
    <source>
        <dbReference type="PROSITE-ProRule" id="PRU00124"/>
    </source>
</evidence>
<evidence type="ECO:0000256" key="3">
    <source>
        <dbReference type="ARBA" id="ARBA00022723"/>
    </source>
</evidence>
<dbReference type="CDD" id="cd00112">
    <property type="entry name" value="LDLa"/>
    <property type="match status" value="3"/>
</dbReference>
<evidence type="ECO:0000256" key="10">
    <source>
        <dbReference type="ARBA" id="ARBA00023176"/>
    </source>
</evidence>
<dbReference type="InterPro" id="IPR036055">
    <property type="entry name" value="LDL_receptor-like_sf"/>
</dbReference>
<dbReference type="FunFam" id="4.10.400.10:FF:000001">
    <property type="entry name" value="Low-density lipoprotein receptor-related protein 1"/>
    <property type="match status" value="1"/>
</dbReference>
<keyword evidence="16" id="KW-1185">Reference proteome</keyword>
<evidence type="ECO:0000313" key="15">
    <source>
        <dbReference type="EMBL" id="KAK2193431.1"/>
    </source>
</evidence>
<evidence type="ECO:0000256" key="9">
    <source>
        <dbReference type="ARBA" id="ARBA00023170"/>
    </source>
</evidence>
<evidence type="ECO:0000256" key="4">
    <source>
        <dbReference type="ARBA" id="ARBA00022729"/>
    </source>
</evidence>
<keyword evidence="8 13" id="KW-1015">Disulfide bond</keyword>
<dbReference type="PANTHER" id="PTHR22722">
    <property type="entry name" value="LOW-DENSITY LIPOPROTEIN RECEPTOR-RELATED PROTEIN 2-RELATED"/>
    <property type="match status" value="1"/>
</dbReference>
<dbReference type="GO" id="GO:0042562">
    <property type="term" value="F:hormone binding"/>
    <property type="evidence" value="ECO:0007669"/>
    <property type="project" value="TreeGrafter"/>
</dbReference>
<keyword evidence="2" id="KW-0812">Transmembrane</keyword>
<dbReference type="SMART" id="SM00192">
    <property type="entry name" value="LDLa"/>
    <property type="match status" value="3"/>
</dbReference>
<keyword evidence="4 14" id="KW-0732">Signal</keyword>
<proteinExistence type="predicted"/>
<dbReference type="Proteomes" id="UP001209878">
    <property type="component" value="Unassembled WGS sequence"/>
</dbReference>
<keyword evidence="10" id="KW-0168">Coated pit</keyword>
<dbReference type="PANTHER" id="PTHR22722:SF14">
    <property type="entry name" value="MEGALIN, ISOFORM A"/>
    <property type="match status" value="1"/>
</dbReference>
<gene>
    <name evidence="15" type="ORF">NP493_13g11016</name>
</gene>
<evidence type="ECO:0000256" key="6">
    <source>
        <dbReference type="ARBA" id="ARBA00022989"/>
    </source>
</evidence>
<feature type="signal peptide" evidence="14">
    <location>
        <begin position="1"/>
        <end position="19"/>
    </location>
</feature>
<keyword evidence="5" id="KW-0677">Repeat</keyword>
<dbReference type="EMBL" id="JAODUO010000013">
    <property type="protein sequence ID" value="KAK2193431.1"/>
    <property type="molecule type" value="Genomic_DNA"/>
</dbReference>
<feature type="disulfide bond" evidence="13">
    <location>
        <begin position="26"/>
        <end position="44"/>
    </location>
</feature>
<comment type="caution">
    <text evidence="13">Lacks conserved residue(s) required for the propagation of feature annotation.</text>
</comment>
<evidence type="ECO:0000256" key="12">
    <source>
        <dbReference type="ARBA" id="ARBA00037878"/>
    </source>
</evidence>
<accession>A0AAD9PF53</accession>
<dbReference type="InterPro" id="IPR051221">
    <property type="entry name" value="LDLR-related"/>
</dbReference>
<dbReference type="InterPro" id="IPR002172">
    <property type="entry name" value="LDrepeatLR_classA_rpt"/>
</dbReference>
<comment type="subcellular location">
    <subcellularLocation>
        <location evidence="12">Membrane</location>
        <location evidence="12">Coated pit</location>
    </subcellularLocation>
    <subcellularLocation>
        <location evidence="1">Membrane</location>
        <topology evidence="1">Single-pass membrane protein</topology>
    </subcellularLocation>
</comment>
<keyword evidence="6" id="KW-1133">Transmembrane helix</keyword>